<protein>
    <recommendedName>
        <fullName evidence="3">Alpha/beta hydrolase family protein</fullName>
    </recommendedName>
</protein>
<name>A0ABY1N6R1_9RHOB</name>
<dbReference type="EMBL" id="FXTY01000001">
    <property type="protein sequence ID" value="SMP01930.1"/>
    <property type="molecule type" value="Genomic_DNA"/>
</dbReference>
<evidence type="ECO:0000313" key="2">
    <source>
        <dbReference type="Proteomes" id="UP001157961"/>
    </source>
</evidence>
<dbReference type="Gene3D" id="3.40.50.1820">
    <property type="entry name" value="alpha/beta hydrolase"/>
    <property type="match status" value="1"/>
</dbReference>
<comment type="caution">
    <text evidence="1">The sequence shown here is derived from an EMBL/GenBank/DDBJ whole genome shotgun (WGS) entry which is preliminary data.</text>
</comment>
<sequence length="184" mass="19223">MRPICLASDVSLIVVTDIHGAPEPELCLGAGLPVALRLSLAELCGRPDLSGENLHHYLFQAAGMAQAVTALSVHLSGQPRLIGLGYSAGGTALWKAAKAGGRLSGLVCVSSTRLRDETALSIPNQVYFGDKDLGRPSEDWLATVPNAAAVLPDAAHAFYAEADHPGRARLAAEIASTFGKWNTV</sequence>
<reference evidence="1 2" key="1">
    <citation type="submission" date="2017-05" db="EMBL/GenBank/DDBJ databases">
        <authorList>
            <person name="Varghese N."/>
            <person name="Submissions S."/>
        </authorList>
    </citation>
    <scope>NUCLEOTIDE SEQUENCE [LARGE SCALE GENOMIC DNA]</scope>
    <source>
        <strain evidence="1 2">DSM 29734</strain>
    </source>
</reference>
<gene>
    <name evidence="1" type="ORF">SAMN06265373_101180</name>
</gene>
<proteinExistence type="predicted"/>
<evidence type="ECO:0008006" key="3">
    <source>
        <dbReference type="Google" id="ProtNLM"/>
    </source>
</evidence>
<accession>A0ABY1N6R1</accession>
<keyword evidence="2" id="KW-1185">Reference proteome</keyword>
<organism evidence="1 2">
    <name type="scientific">Shimia sagamensis</name>
    <dbReference type="NCBI Taxonomy" id="1566352"/>
    <lineage>
        <taxon>Bacteria</taxon>
        <taxon>Pseudomonadati</taxon>
        <taxon>Pseudomonadota</taxon>
        <taxon>Alphaproteobacteria</taxon>
        <taxon>Rhodobacterales</taxon>
        <taxon>Roseobacteraceae</taxon>
    </lineage>
</organism>
<dbReference type="Proteomes" id="UP001157961">
    <property type="component" value="Unassembled WGS sequence"/>
</dbReference>
<dbReference type="InterPro" id="IPR029058">
    <property type="entry name" value="AB_hydrolase_fold"/>
</dbReference>
<dbReference type="SUPFAM" id="SSF53474">
    <property type="entry name" value="alpha/beta-Hydrolases"/>
    <property type="match status" value="1"/>
</dbReference>
<evidence type="ECO:0000313" key="1">
    <source>
        <dbReference type="EMBL" id="SMP01930.1"/>
    </source>
</evidence>